<dbReference type="STRING" id="1461322.OJ16_03280"/>
<accession>A0A0C2JWT4</accession>
<evidence type="ECO:0000259" key="1">
    <source>
        <dbReference type="Pfam" id="PF12973"/>
    </source>
</evidence>
<keyword evidence="3" id="KW-1185">Reference proteome</keyword>
<sequence>MSYHPKLEMLQAYVQGDLDAVDGFALATHIETCPLCQQHVVRMEDQAGRELEALPVEDSMDMSDLFDKIVALDTCDEPIRIARSPRTVEVNERQFTLPLTLSRFSDHIGEWKSYGGKVFSAPIELVDGARVNLLYISAGVKIPQHTHKGFESTLVLHGSFRDEEGTYYAGDYLLKDASTKHSPFTREGEDCLCLTFLTEPMLFTQGVARIFNRFGKGLYP</sequence>
<dbReference type="Proteomes" id="UP000031672">
    <property type="component" value="Unassembled WGS sequence"/>
</dbReference>
<dbReference type="InterPro" id="IPR012807">
    <property type="entry name" value="Anti-sigma_ChrR"/>
</dbReference>
<feature type="domain" description="ChrR-like cupin" evidence="1">
    <location>
        <begin position="127"/>
        <end position="197"/>
    </location>
</feature>
<dbReference type="OrthoDB" id="2988517at2"/>
<dbReference type="InterPro" id="IPR011051">
    <property type="entry name" value="RmlC_Cupin_sf"/>
</dbReference>
<dbReference type="InterPro" id="IPR041916">
    <property type="entry name" value="Anti_sigma_zinc_sf"/>
</dbReference>
<dbReference type="SUPFAM" id="SSF51182">
    <property type="entry name" value="RmlC-like cupins"/>
    <property type="match status" value="1"/>
</dbReference>
<organism evidence="2 3">
    <name type="scientific">Vibrio renipiscarius</name>
    <dbReference type="NCBI Taxonomy" id="1461322"/>
    <lineage>
        <taxon>Bacteria</taxon>
        <taxon>Pseudomonadati</taxon>
        <taxon>Pseudomonadota</taxon>
        <taxon>Gammaproteobacteria</taxon>
        <taxon>Vibrionales</taxon>
        <taxon>Vibrionaceae</taxon>
        <taxon>Vibrio</taxon>
    </lineage>
</organism>
<evidence type="ECO:0000313" key="3">
    <source>
        <dbReference type="Proteomes" id="UP000031672"/>
    </source>
</evidence>
<dbReference type="EMBL" id="JTKH01000006">
    <property type="protein sequence ID" value="KII81051.1"/>
    <property type="molecule type" value="Genomic_DNA"/>
</dbReference>
<dbReference type="InterPro" id="IPR014710">
    <property type="entry name" value="RmlC-like_jellyroll"/>
</dbReference>
<evidence type="ECO:0000313" key="2">
    <source>
        <dbReference type="EMBL" id="KII81051.1"/>
    </source>
</evidence>
<gene>
    <name evidence="2" type="ORF">OJ16_03280</name>
</gene>
<name>A0A0C2JWT4_9VIBR</name>
<accession>A0A0C2NNI7</accession>
<reference evidence="2 3" key="1">
    <citation type="submission" date="2014-11" db="EMBL/GenBank/DDBJ databases">
        <title>Draft Genome Sequence of Vibrio piscirenalis strains CECT 8603T and CECT 8604, two marine Gammaproteobacterium isolated from cultured gilthead sea bream (Sparus aurata).</title>
        <authorList>
            <person name="Arahal D.R."/>
            <person name="Rodrigo-Torres L."/>
            <person name="Lucena T."/>
            <person name="Pujalte M.J."/>
        </authorList>
    </citation>
    <scope>NUCLEOTIDE SEQUENCE [LARGE SCALE GENOMIC DNA]</scope>
    <source>
        <strain evidence="2 3">DCR 1-4-2</strain>
    </source>
</reference>
<dbReference type="NCBIfam" id="TIGR02451">
    <property type="entry name" value="anti_sig_ChrR"/>
    <property type="match status" value="1"/>
</dbReference>
<dbReference type="Gene3D" id="2.60.120.10">
    <property type="entry name" value="Jelly Rolls"/>
    <property type="match status" value="1"/>
</dbReference>
<dbReference type="AlphaFoldDB" id="A0A0C2JWT4"/>
<dbReference type="RefSeq" id="WP_040988766.1">
    <property type="nucleotide sequence ID" value="NZ_JTKH01000006.1"/>
</dbReference>
<dbReference type="Pfam" id="PF12973">
    <property type="entry name" value="Cupin_7"/>
    <property type="match status" value="1"/>
</dbReference>
<dbReference type="CDD" id="cd20301">
    <property type="entry name" value="cupin_ChrR"/>
    <property type="match status" value="1"/>
</dbReference>
<proteinExistence type="predicted"/>
<dbReference type="InterPro" id="IPR025979">
    <property type="entry name" value="ChrR-like_cupin_dom"/>
</dbReference>
<comment type="caution">
    <text evidence="2">The sequence shown here is derived from an EMBL/GenBank/DDBJ whole genome shotgun (WGS) entry which is preliminary data.</text>
</comment>
<protein>
    <submittedName>
        <fullName evidence="2">Transcriptional regulator</fullName>
    </submittedName>
</protein>
<dbReference type="Gene3D" id="1.10.10.1320">
    <property type="entry name" value="Anti-sigma factor, zinc-finger domain"/>
    <property type="match status" value="1"/>
</dbReference>